<keyword evidence="8" id="KW-0472">Membrane</keyword>
<proteinExistence type="inferred from homology"/>
<keyword evidence="6" id="KW-1278">Translocase</keyword>
<evidence type="ECO:0000259" key="11">
    <source>
        <dbReference type="SMART" id="SM00382"/>
    </source>
</evidence>
<dbReference type="InterPro" id="IPR024034">
    <property type="entry name" value="ATPase_F1/V1_b/a_C"/>
</dbReference>
<organism evidence="12 13">
    <name type="scientific">Candidatus Woesebacteria bacterium GW2011_GWB1_39_10</name>
    <dbReference type="NCBI Taxonomy" id="1618572"/>
    <lineage>
        <taxon>Bacteria</taxon>
        <taxon>Candidatus Woeseibacteriota</taxon>
    </lineage>
</organism>
<dbReference type="InterPro" id="IPR000194">
    <property type="entry name" value="ATPase_F1/V1/A1_a/bsu_nucl-bd"/>
</dbReference>
<sequence length="459" mass="50130">MKEGKIEAVYGQVVLARFPGAAKPVYGEICVTDGVALVAFMSQGENLFYLMVLTGNEKVSRGLIIKSKGERLSIPLGPDLLGRVVDLFARPLDGGAPLKLPSKASIFGDGDNRAKNGKVKKIEIRETGIKIIDFFAPLIKGGRLGLFGGAGVGKTVLLTEIMHNIFISKSSITPDVVSVFAGVGERTREGRELMDELKEKGVLDKTSLVYGPMSENPAVRFLTAYASVTVAEYFRDVESKDVLFFVDNVFRFVQAGSELSTLTKVIPSEEGYQPTLLSEMAMFQERISSGKNAEISSIEAIYVPSDDLLDQAVISIFPYLDSVVTLSRDVYQEGRFPAIDIGSSSSSIFDPDIVGFTHYEAVIEAQKILKKASDLERIVVLVGENELSPDDQKIYKRSKLIKNYMTQPFFVVSEQSGVPGQKVPLATTIADVNDILAGKYDEIEPEKLLFIGAIDTIIK</sequence>
<dbReference type="Proteomes" id="UP000034774">
    <property type="component" value="Unassembled WGS sequence"/>
</dbReference>
<dbReference type="STRING" id="1618572.UT17_C0009G0004"/>
<evidence type="ECO:0000256" key="4">
    <source>
        <dbReference type="ARBA" id="ARBA00022741"/>
    </source>
</evidence>
<dbReference type="AlphaFoldDB" id="A0A0G0LHM9"/>
<accession>A0A0G0LHM9</accession>
<evidence type="ECO:0000256" key="1">
    <source>
        <dbReference type="ARBA" id="ARBA00004370"/>
    </source>
</evidence>
<keyword evidence="3" id="KW-0813">Transport</keyword>
<evidence type="ECO:0000256" key="6">
    <source>
        <dbReference type="ARBA" id="ARBA00022967"/>
    </source>
</evidence>
<dbReference type="InterPro" id="IPR055190">
    <property type="entry name" value="ATP-synt_VA_C"/>
</dbReference>
<reference evidence="12 13" key="1">
    <citation type="journal article" date="2015" name="Nature">
        <title>rRNA introns, odd ribosomes, and small enigmatic genomes across a large radiation of phyla.</title>
        <authorList>
            <person name="Brown C.T."/>
            <person name="Hug L.A."/>
            <person name="Thomas B.C."/>
            <person name="Sharon I."/>
            <person name="Castelle C.J."/>
            <person name="Singh A."/>
            <person name="Wilkins M.J."/>
            <person name="Williams K.H."/>
            <person name="Banfield J.F."/>
        </authorList>
    </citation>
    <scope>NUCLEOTIDE SEQUENCE [LARGE SCALE GENOMIC DNA]</scope>
</reference>
<keyword evidence="4" id="KW-0547">Nucleotide-binding</keyword>
<comment type="similarity">
    <text evidence="2">Belongs to the ATPase alpha/beta chains family.</text>
</comment>
<dbReference type="InterPro" id="IPR050053">
    <property type="entry name" value="ATPase_alpha/beta_chains"/>
</dbReference>
<evidence type="ECO:0000313" key="13">
    <source>
        <dbReference type="Proteomes" id="UP000034774"/>
    </source>
</evidence>
<feature type="domain" description="AAA+ ATPase" evidence="11">
    <location>
        <begin position="140"/>
        <end position="369"/>
    </location>
</feature>
<dbReference type="SUPFAM" id="SSF52540">
    <property type="entry name" value="P-loop containing nucleoside triphosphate hydrolases"/>
    <property type="match status" value="1"/>
</dbReference>
<evidence type="ECO:0000256" key="2">
    <source>
        <dbReference type="ARBA" id="ARBA00008936"/>
    </source>
</evidence>
<dbReference type="GO" id="GO:0005524">
    <property type="term" value="F:ATP binding"/>
    <property type="evidence" value="ECO:0007669"/>
    <property type="project" value="UniProtKB-KW"/>
</dbReference>
<comment type="subcellular location">
    <subcellularLocation>
        <location evidence="1">Membrane</location>
    </subcellularLocation>
</comment>
<dbReference type="EMBL" id="LBVU01000009">
    <property type="protein sequence ID" value="KKQ91388.1"/>
    <property type="molecule type" value="Genomic_DNA"/>
</dbReference>
<dbReference type="SUPFAM" id="SSF47917">
    <property type="entry name" value="C-terminal domain of alpha and beta subunits of F1 ATP synthase"/>
    <property type="match status" value="1"/>
</dbReference>
<keyword evidence="10" id="KW-0066">ATP synthesis</keyword>
<gene>
    <name evidence="12" type="ORF">UT17_C0009G0004</name>
</gene>
<evidence type="ECO:0000256" key="3">
    <source>
        <dbReference type="ARBA" id="ARBA00022448"/>
    </source>
</evidence>
<comment type="caution">
    <text evidence="12">The sequence shown here is derived from an EMBL/GenBank/DDBJ whole genome shotgun (WGS) entry which is preliminary data.</text>
</comment>
<protein>
    <submittedName>
        <fullName evidence="12">ATP synthase subunit beta</fullName>
    </submittedName>
</protein>
<dbReference type="InterPro" id="IPR027417">
    <property type="entry name" value="P-loop_NTPase"/>
</dbReference>
<evidence type="ECO:0000256" key="5">
    <source>
        <dbReference type="ARBA" id="ARBA00022840"/>
    </source>
</evidence>
<dbReference type="PATRIC" id="fig|1618572.3.peg.1156"/>
<dbReference type="GO" id="GO:0045259">
    <property type="term" value="C:proton-transporting ATP synthase complex"/>
    <property type="evidence" value="ECO:0007669"/>
    <property type="project" value="UniProtKB-KW"/>
</dbReference>
<dbReference type="Gene3D" id="1.10.1140.10">
    <property type="entry name" value="Bovine Mitochondrial F1-atpase, Atp Synthase Beta Chain, Chain D, domain 3"/>
    <property type="match status" value="1"/>
</dbReference>
<dbReference type="PANTHER" id="PTHR15184">
    <property type="entry name" value="ATP SYNTHASE"/>
    <property type="match status" value="1"/>
</dbReference>
<dbReference type="Gene3D" id="3.40.50.300">
    <property type="entry name" value="P-loop containing nucleotide triphosphate hydrolases"/>
    <property type="match status" value="1"/>
</dbReference>
<dbReference type="PANTHER" id="PTHR15184:SF71">
    <property type="entry name" value="ATP SYNTHASE SUBUNIT BETA, MITOCHONDRIAL"/>
    <property type="match status" value="1"/>
</dbReference>
<evidence type="ECO:0000256" key="10">
    <source>
        <dbReference type="ARBA" id="ARBA00023310"/>
    </source>
</evidence>
<evidence type="ECO:0000256" key="7">
    <source>
        <dbReference type="ARBA" id="ARBA00023065"/>
    </source>
</evidence>
<name>A0A0G0LHM9_9BACT</name>
<keyword evidence="7" id="KW-0406">Ion transport</keyword>
<dbReference type="Pfam" id="PF22919">
    <property type="entry name" value="ATP-synt_VA_C"/>
    <property type="match status" value="1"/>
</dbReference>
<keyword evidence="9" id="KW-0139">CF(1)</keyword>
<dbReference type="GO" id="GO:0046933">
    <property type="term" value="F:proton-transporting ATP synthase activity, rotational mechanism"/>
    <property type="evidence" value="ECO:0007669"/>
    <property type="project" value="TreeGrafter"/>
</dbReference>
<dbReference type="Pfam" id="PF00006">
    <property type="entry name" value="ATP-synt_ab"/>
    <property type="match status" value="1"/>
</dbReference>
<evidence type="ECO:0000256" key="8">
    <source>
        <dbReference type="ARBA" id="ARBA00023136"/>
    </source>
</evidence>
<evidence type="ECO:0000256" key="9">
    <source>
        <dbReference type="ARBA" id="ARBA00023196"/>
    </source>
</evidence>
<evidence type="ECO:0000313" key="12">
    <source>
        <dbReference type="EMBL" id="KKQ91388.1"/>
    </source>
</evidence>
<dbReference type="InterPro" id="IPR003593">
    <property type="entry name" value="AAA+_ATPase"/>
</dbReference>
<keyword evidence="5" id="KW-0067">ATP-binding</keyword>
<dbReference type="SMART" id="SM00382">
    <property type="entry name" value="AAA"/>
    <property type="match status" value="1"/>
</dbReference>